<dbReference type="PANTHER" id="PTHR47018:SF3">
    <property type="entry name" value="MYCBP-ASSOCIATED PROTEIN"/>
    <property type="match status" value="1"/>
</dbReference>
<dbReference type="EnsemblMetazoa" id="CLYHEMT002169.1">
    <property type="protein sequence ID" value="CLYHEMP002169.1"/>
    <property type="gene ID" value="CLYHEMG002169"/>
</dbReference>
<evidence type="ECO:0000313" key="1">
    <source>
        <dbReference type="EnsemblMetazoa" id="CLYHEMP002169.1"/>
    </source>
</evidence>
<proteinExistence type="predicted"/>
<sequence>MSKEHYPNAEDIIDEIKGGKWVPESLSILIGQLVGSKVKQQCLSQCIVQAARPRTIITPILFGLGVQLDKTFGSKWLVNHLSKLGLAITPDEVTRFKQSVIANLDADQLSLINSETLTQLFAQWIADNADHNTVTLSGKGTFHGMGIICTSDKPPQGYFGRVPRLTKRLKVERLTEKRGVEIVDYFNNPKTGLNQLLLKPYNELQSVSTTPSSINYDIIWHCGWFSHSKTRPNWNGYMQLATGTTPDPKSKSTVTFLPIIDLTPSSPTCIYSTLQFIINEAKKAGITTPSVTFDQPLWLKAMGIIKEESLDIVCRLGGFHTLMSFVGSIGTMMKGSGLELLLEEMYAENSVSQLISGKEIARALRAFMSTQSALMTLIIENVSDRNPELPELKSLQEFHDTIMDGTHSQDKFESLTSTEEYRKFTEMIRKEKSKLTEESRTAKLWIAFMDYVDVIKMFIFAERTSDWQLHLLAVTNILNLFAATGHIHYAKSARLYVQEMRKLPETHPWLYQHVS</sequence>
<keyword evidence="2" id="KW-1185">Reference proteome</keyword>
<dbReference type="AlphaFoldDB" id="A0A7M5UKL2"/>
<protein>
    <submittedName>
        <fullName evidence="1">Uncharacterized protein</fullName>
    </submittedName>
</protein>
<name>A0A7M5UKL2_9CNID</name>
<dbReference type="OrthoDB" id="5982392at2759"/>
<organism evidence="1 2">
    <name type="scientific">Clytia hemisphaerica</name>
    <dbReference type="NCBI Taxonomy" id="252671"/>
    <lineage>
        <taxon>Eukaryota</taxon>
        <taxon>Metazoa</taxon>
        <taxon>Cnidaria</taxon>
        <taxon>Hydrozoa</taxon>
        <taxon>Hydroidolina</taxon>
        <taxon>Leptothecata</taxon>
        <taxon>Obeliida</taxon>
        <taxon>Clytiidae</taxon>
        <taxon>Clytia</taxon>
    </lineage>
</organism>
<dbReference type="PANTHER" id="PTHR47018">
    <property type="entry name" value="CXC DOMAIN-CONTAINING PROTEIN-RELATED"/>
    <property type="match status" value="1"/>
</dbReference>
<evidence type="ECO:0000313" key="2">
    <source>
        <dbReference type="Proteomes" id="UP000594262"/>
    </source>
</evidence>
<reference evidence="1" key="1">
    <citation type="submission" date="2021-01" db="UniProtKB">
        <authorList>
            <consortium name="EnsemblMetazoa"/>
        </authorList>
    </citation>
    <scope>IDENTIFICATION</scope>
</reference>
<accession>A0A7M5UKL2</accession>
<dbReference type="Proteomes" id="UP000594262">
    <property type="component" value="Unplaced"/>
</dbReference>